<dbReference type="AlphaFoldDB" id="U3AXC4"/>
<protein>
    <submittedName>
        <fullName evidence="1">Uncharacterized protein</fullName>
    </submittedName>
</protein>
<dbReference type="OrthoDB" id="5862944at2"/>
<dbReference type="STRING" id="1219080.VEZ01S_01_01740"/>
<name>U3AXC4_9VIBR</name>
<evidence type="ECO:0000313" key="2">
    <source>
        <dbReference type="Proteomes" id="UP000016562"/>
    </source>
</evidence>
<sequence>MNSNKGYVLLMVLTLLFVLGFLALDNARYLANAISSQSYMYQKRARLDWQLESMLNCVAVYLSSMQPPSTDDCPKAPEIQVLIEPLSQRNQFQIQVSKNSVATSAVMQLGEREQDYAMISNIAVSHSYSTTSSLVDPAGLLSFYGYDSIESLQHRWGSVLEVASKPTCGDELLARLQQSQRDVVIKGSCAVSAQQWQQMTNISQLTPVNLLFIGSSFDLSVSSTLQGVLAIWQTESVDMQVNITGSLSIDGGLHLHLLQVIEASEPGWVIRENTQRLQEARFKFAKRSWRVGSWRDF</sequence>
<dbReference type="RefSeq" id="WP_021712119.1">
    <property type="nucleotide sequence ID" value="NZ_BATM01000001.1"/>
</dbReference>
<keyword evidence="2" id="KW-1185">Reference proteome</keyword>
<dbReference type="Proteomes" id="UP000016562">
    <property type="component" value="Unassembled WGS sequence"/>
</dbReference>
<dbReference type="EMBL" id="BATM01000001">
    <property type="protein sequence ID" value="GAD78395.1"/>
    <property type="molecule type" value="Genomic_DNA"/>
</dbReference>
<gene>
    <name evidence="1" type="ORF">VEZ01S_01_01740</name>
</gene>
<reference evidence="1 2" key="1">
    <citation type="submission" date="2013-09" db="EMBL/GenBank/DDBJ databases">
        <title>Whole genome shotgun sequence of Vibrio ezurae NBRC 102218.</title>
        <authorList>
            <person name="Yoshida I."/>
            <person name="Hosoyama A."/>
            <person name="Numata M."/>
            <person name="Hashimoto M."/>
            <person name="Hosoyama Y."/>
            <person name="Tsuchikane K."/>
            <person name="Noguchi M."/>
            <person name="Hirakata S."/>
            <person name="Ichikawa N."/>
            <person name="Ohji S."/>
            <person name="Yamazoe A."/>
            <person name="Fujita N."/>
        </authorList>
    </citation>
    <scope>NUCLEOTIDE SEQUENCE [LARGE SCALE GENOMIC DNA]</scope>
    <source>
        <strain evidence="1 2">NBRC 102218</strain>
    </source>
</reference>
<proteinExistence type="predicted"/>
<organism evidence="1 2">
    <name type="scientific">Vibrio ezurae NBRC 102218</name>
    <dbReference type="NCBI Taxonomy" id="1219080"/>
    <lineage>
        <taxon>Bacteria</taxon>
        <taxon>Pseudomonadati</taxon>
        <taxon>Pseudomonadota</taxon>
        <taxon>Gammaproteobacteria</taxon>
        <taxon>Vibrionales</taxon>
        <taxon>Vibrionaceae</taxon>
        <taxon>Vibrio</taxon>
    </lineage>
</organism>
<accession>U3AXC4</accession>
<dbReference type="eggNOG" id="ENOG5031N1W">
    <property type="taxonomic scope" value="Bacteria"/>
</dbReference>
<comment type="caution">
    <text evidence="1">The sequence shown here is derived from an EMBL/GenBank/DDBJ whole genome shotgun (WGS) entry which is preliminary data.</text>
</comment>
<evidence type="ECO:0000313" key="1">
    <source>
        <dbReference type="EMBL" id="GAD78395.1"/>
    </source>
</evidence>